<feature type="region of interest" description="Disordered" evidence="1">
    <location>
        <begin position="60"/>
        <end position="90"/>
    </location>
</feature>
<evidence type="ECO:0000313" key="4">
    <source>
        <dbReference type="Proteomes" id="UP000557204"/>
    </source>
</evidence>
<gene>
    <name evidence="3" type="ORF">HLI28_01630</name>
</gene>
<reference evidence="3 4" key="1">
    <citation type="submission" date="2020-05" db="EMBL/GenBank/DDBJ databases">
        <title>Genome sequence of Isoptericola sp. JC619 isolated from Chilika lagoon, India.</title>
        <authorList>
            <person name="Kumar D."/>
            <person name="Appam K."/>
            <person name="Gandham S."/>
            <person name="Uppada J."/>
            <person name="Sasikala C."/>
            <person name="Venkata Ramana C."/>
        </authorList>
    </citation>
    <scope>NUCLEOTIDE SEQUENCE [LARGE SCALE GENOMIC DNA]</scope>
    <source>
        <strain evidence="3 4">JC619</strain>
    </source>
</reference>
<accession>A0A849K389</accession>
<protein>
    <submittedName>
        <fullName evidence="3">Uncharacterized protein</fullName>
    </submittedName>
</protein>
<keyword evidence="2" id="KW-0812">Transmembrane</keyword>
<evidence type="ECO:0000313" key="3">
    <source>
        <dbReference type="EMBL" id="NNU26245.1"/>
    </source>
</evidence>
<keyword evidence="4" id="KW-1185">Reference proteome</keyword>
<organism evidence="3 4">
    <name type="scientific">Isoptericola sediminis</name>
    <dbReference type="NCBI Taxonomy" id="2733572"/>
    <lineage>
        <taxon>Bacteria</taxon>
        <taxon>Bacillati</taxon>
        <taxon>Actinomycetota</taxon>
        <taxon>Actinomycetes</taxon>
        <taxon>Micrococcales</taxon>
        <taxon>Promicromonosporaceae</taxon>
        <taxon>Isoptericola</taxon>
    </lineage>
</organism>
<comment type="caution">
    <text evidence="3">The sequence shown here is derived from an EMBL/GenBank/DDBJ whole genome shotgun (WGS) entry which is preliminary data.</text>
</comment>
<proteinExistence type="predicted"/>
<evidence type="ECO:0000256" key="2">
    <source>
        <dbReference type="SAM" id="Phobius"/>
    </source>
</evidence>
<sequence length="154" mass="15650">MTRTAPVASRRSVPLRALASWAAVPLLVVALALLLVSHQPSGSSGHVHGPGDGVHQTAGAIAEPGGHDHAADAPRTAASPAGHGSPTNDHDHETLVACTLLAALTLLALRRLRPRPAGRAVWAPAPASVLLPALPRTARVPGTPEPVVLGISRT</sequence>
<feature type="transmembrane region" description="Helical" evidence="2">
    <location>
        <begin position="94"/>
        <end position="112"/>
    </location>
</feature>
<evidence type="ECO:0000256" key="1">
    <source>
        <dbReference type="SAM" id="MobiDB-lite"/>
    </source>
</evidence>
<keyword evidence="2" id="KW-1133">Transmembrane helix</keyword>
<dbReference type="RefSeq" id="WP_171245749.1">
    <property type="nucleotide sequence ID" value="NZ_JABFAJ010000003.1"/>
</dbReference>
<dbReference type="AlphaFoldDB" id="A0A849K389"/>
<keyword evidence="2" id="KW-0472">Membrane</keyword>
<dbReference type="Proteomes" id="UP000557204">
    <property type="component" value="Unassembled WGS sequence"/>
</dbReference>
<name>A0A849K389_9MICO</name>
<dbReference type="EMBL" id="JABFAJ010000003">
    <property type="protein sequence ID" value="NNU26245.1"/>
    <property type="molecule type" value="Genomic_DNA"/>
</dbReference>